<keyword evidence="7" id="KW-0677">Repeat</keyword>
<dbReference type="SUPFAM" id="SSF53920">
    <property type="entry name" value="Fe-only hydrogenase"/>
    <property type="match status" value="1"/>
</dbReference>
<keyword evidence="4" id="KW-0004">4Fe-4S</keyword>
<evidence type="ECO:0000256" key="2">
    <source>
        <dbReference type="ARBA" id="ARBA00004370"/>
    </source>
</evidence>
<dbReference type="Gene3D" id="3.40.50.1780">
    <property type="match status" value="1"/>
</dbReference>
<keyword evidence="10" id="KW-0411">Iron-sulfur</keyword>
<dbReference type="Gene3D" id="3.10.20.740">
    <property type="match status" value="1"/>
</dbReference>
<keyword evidence="11" id="KW-0520">NAD</keyword>
<dbReference type="InterPro" id="IPR003149">
    <property type="entry name" value="Fe_hydrogenase_ssu"/>
</dbReference>
<dbReference type="InterPro" id="IPR009016">
    <property type="entry name" value="Fe_hydrogenase"/>
</dbReference>
<dbReference type="STRING" id="1640674.SAMN05216323_104524"/>
<dbReference type="RefSeq" id="WP_212590544.1">
    <property type="nucleotide sequence ID" value="NZ_FMYP01000045.1"/>
</dbReference>
<accession>A0A1G6NRY4</accession>
<feature type="domain" description="4Fe-4S ferredoxin-type" evidence="15">
    <location>
        <begin position="183"/>
        <end position="212"/>
    </location>
</feature>
<sequence>MGVIFSIEVNGKEIQAQRGDTILEALHQNGIKVPTLCSMKNLSPSGACRICVVEVEGKSGLVPSCSHPVEEWMKIKTHSPKVIKARKTIVELLLSNHPDDCLYCERNGSCELQDLSAEMNIRERRITCKKLKHKIDQSSPSIVRDPSKCILCGRCVRMCDEVMQVSALELVGRGSKSMVTTALGKEINFSSCIFCGQCLMVCPTGALYEKSNLDEVQNALNNPNVTVVVQLAPSISVSVSEELGFKSGKDINGVLVSALRKIGFSHVFETGFGADVVAMEVAHELNIRMQQGEKLPLLTGCCPAWIKYMEQFHPELLSLVSTIKSPQQALGAIIKECWAKEVGIPSQQLFSVAIMPCTAKKFEAQREEMTHKGISDVDAVLTTRELVQLLHLYGIDVQSLEPQISDTPFSIRSSAGKLFATSGGLSEAVTRTLHFTLTGKEIRNIKIAQFRNVVGYKKFDIEVGKQTIKVGIANGMKGAVTMLREIAAGQCDMHMIEVMACEGGCLHGGGQPFVSDDKDKKTRAKAIYEIDESEAIWAPYKNPAVAEIYAKCLGEPGKESSSSILCTRFSERNVLL</sequence>
<dbReference type="GO" id="GO:0008137">
    <property type="term" value="F:NADH dehydrogenase (ubiquinone) activity"/>
    <property type="evidence" value="ECO:0007669"/>
    <property type="project" value="InterPro"/>
</dbReference>
<dbReference type="InterPro" id="IPR004108">
    <property type="entry name" value="Fe_hydrogenase_lsu_C"/>
</dbReference>
<protein>
    <submittedName>
        <fullName evidence="17">NADH-quinone oxidoreductase subunit G</fullName>
    </submittedName>
</protein>
<dbReference type="PROSITE" id="PS51839">
    <property type="entry name" value="4FE4S_HC3"/>
    <property type="match status" value="1"/>
</dbReference>
<feature type="domain" description="4Fe-4S His(Cys)3-ligated-type" evidence="16">
    <location>
        <begin position="81"/>
        <end position="120"/>
    </location>
</feature>
<comment type="cofactor">
    <cofactor evidence="1">
        <name>[4Fe-4S] cluster</name>
        <dbReference type="ChEBI" id="CHEBI:49883"/>
    </cofactor>
</comment>
<dbReference type="NCBIfam" id="TIGR02512">
    <property type="entry name" value="FeFe_hydrog_A"/>
    <property type="match status" value="1"/>
</dbReference>
<evidence type="ECO:0000256" key="1">
    <source>
        <dbReference type="ARBA" id="ARBA00001966"/>
    </source>
</evidence>
<dbReference type="GO" id="GO:0016020">
    <property type="term" value="C:membrane"/>
    <property type="evidence" value="ECO:0007669"/>
    <property type="project" value="UniProtKB-SubCell"/>
</dbReference>
<dbReference type="PROSITE" id="PS51379">
    <property type="entry name" value="4FE4S_FER_2"/>
    <property type="match status" value="2"/>
</dbReference>
<dbReference type="PROSITE" id="PS00198">
    <property type="entry name" value="4FE4S_FER_1"/>
    <property type="match status" value="1"/>
</dbReference>
<dbReference type="SMART" id="SM00902">
    <property type="entry name" value="Fe_hyd_SSU"/>
    <property type="match status" value="1"/>
</dbReference>
<dbReference type="CDD" id="cd00207">
    <property type="entry name" value="fer2"/>
    <property type="match status" value="1"/>
</dbReference>
<evidence type="ECO:0000259" key="16">
    <source>
        <dbReference type="PROSITE" id="PS51839"/>
    </source>
</evidence>
<dbReference type="SUPFAM" id="SSF54292">
    <property type="entry name" value="2Fe-2S ferredoxin-like"/>
    <property type="match status" value="1"/>
</dbReference>
<evidence type="ECO:0000256" key="9">
    <source>
        <dbReference type="ARBA" id="ARBA00023004"/>
    </source>
</evidence>
<dbReference type="GO" id="GO:0051537">
    <property type="term" value="F:2 iron, 2 sulfur cluster binding"/>
    <property type="evidence" value="ECO:0007669"/>
    <property type="project" value="UniProtKB-KW"/>
</dbReference>
<evidence type="ECO:0000256" key="4">
    <source>
        <dbReference type="ARBA" id="ARBA00022485"/>
    </source>
</evidence>
<dbReference type="GO" id="GO:0005506">
    <property type="term" value="F:iron ion binding"/>
    <property type="evidence" value="ECO:0007669"/>
    <property type="project" value="InterPro"/>
</dbReference>
<dbReference type="GO" id="GO:0008901">
    <property type="term" value="F:ferredoxin hydrogenase activity"/>
    <property type="evidence" value="ECO:0007669"/>
    <property type="project" value="InterPro"/>
</dbReference>
<dbReference type="InterPro" id="IPR036991">
    <property type="entry name" value="Fe_hydrogenase_ssu_sf"/>
</dbReference>
<keyword evidence="6" id="KW-0479">Metal-binding</keyword>
<evidence type="ECO:0000313" key="17">
    <source>
        <dbReference type="EMBL" id="SDC70663.1"/>
    </source>
</evidence>
<proteinExistence type="inferred from homology"/>
<evidence type="ECO:0000256" key="5">
    <source>
        <dbReference type="ARBA" id="ARBA00022714"/>
    </source>
</evidence>
<evidence type="ECO:0000256" key="7">
    <source>
        <dbReference type="ARBA" id="ARBA00022737"/>
    </source>
</evidence>
<keyword evidence="12" id="KW-0472">Membrane</keyword>
<keyword evidence="9" id="KW-0408">Iron</keyword>
<dbReference type="SMART" id="SM00929">
    <property type="entry name" value="NADH-G_4Fe-4S_3"/>
    <property type="match status" value="1"/>
</dbReference>
<dbReference type="Pfam" id="PF10588">
    <property type="entry name" value="NADH-G_4Fe-4S_3"/>
    <property type="match status" value="1"/>
</dbReference>
<dbReference type="Pfam" id="PF22117">
    <property type="entry name" value="Fer4_Nqo3"/>
    <property type="match status" value="1"/>
</dbReference>
<evidence type="ECO:0000256" key="13">
    <source>
        <dbReference type="ARBA" id="ARBA00034078"/>
    </source>
</evidence>
<evidence type="ECO:0000256" key="12">
    <source>
        <dbReference type="ARBA" id="ARBA00023136"/>
    </source>
</evidence>
<dbReference type="PROSITE" id="PS51085">
    <property type="entry name" value="2FE2S_FER_2"/>
    <property type="match status" value="1"/>
</dbReference>
<feature type="domain" description="2Fe-2S ferredoxin-type" evidence="14">
    <location>
        <begin position="1"/>
        <end position="81"/>
    </location>
</feature>
<evidence type="ECO:0000256" key="11">
    <source>
        <dbReference type="ARBA" id="ARBA00023027"/>
    </source>
</evidence>
<dbReference type="Gene3D" id="3.30.70.20">
    <property type="match status" value="1"/>
</dbReference>
<name>A0A1G6NRY4_9BACT</name>
<dbReference type="InterPro" id="IPR017896">
    <property type="entry name" value="4Fe4S_Fe-S-bd"/>
</dbReference>
<dbReference type="Gene3D" id="3.40.950.10">
    <property type="entry name" value="Fe-only Hydrogenase (Larger Subunit), Chain L, domain 3"/>
    <property type="match status" value="1"/>
</dbReference>
<comment type="cofactor">
    <cofactor evidence="13">
        <name>[2Fe-2S] cluster</name>
        <dbReference type="ChEBI" id="CHEBI:190135"/>
    </cofactor>
</comment>
<dbReference type="AlphaFoldDB" id="A0A1G6NRY4"/>
<dbReference type="InterPro" id="IPR019574">
    <property type="entry name" value="NADH_UbQ_OxRdtase_Gsu_4Fe4S-bd"/>
</dbReference>
<organism evidence="17 18">
    <name type="scientific">Williamwhitmania taraxaci</name>
    <dbReference type="NCBI Taxonomy" id="1640674"/>
    <lineage>
        <taxon>Bacteria</taxon>
        <taxon>Pseudomonadati</taxon>
        <taxon>Bacteroidota</taxon>
        <taxon>Bacteroidia</taxon>
        <taxon>Bacteroidales</taxon>
        <taxon>Williamwhitmaniaceae</taxon>
        <taxon>Williamwhitmania</taxon>
    </lineage>
</organism>
<dbReference type="InterPro" id="IPR001041">
    <property type="entry name" value="2Fe-2S_ferredoxin-type"/>
</dbReference>
<dbReference type="Pfam" id="PF13510">
    <property type="entry name" value="Fer2_4"/>
    <property type="match status" value="1"/>
</dbReference>
<keyword evidence="5" id="KW-0001">2Fe-2S</keyword>
<dbReference type="Gene3D" id="4.10.260.20">
    <property type="entry name" value="Iron hydrogenase, small subunit"/>
    <property type="match status" value="1"/>
</dbReference>
<dbReference type="Proteomes" id="UP000199452">
    <property type="component" value="Unassembled WGS sequence"/>
</dbReference>
<keyword evidence="18" id="KW-1185">Reference proteome</keyword>
<dbReference type="SUPFAM" id="SSF54862">
    <property type="entry name" value="4Fe-4S ferredoxins"/>
    <property type="match status" value="1"/>
</dbReference>
<dbReference type="InterPro" id="IPR050340">
    <property type="entry name" value="Cytosolic_Fe-S_CAF"/>
</dbReference>
<reference evidence="17 18" key="1">
    <citation type="submission" date="2016-09" db="EMBL/GenBank/DDBJ databases">
        <authorList>
            <person name="Capua I."/>
            <person name="De Benedictis P."/>
            <person name="Joannis T."/>
            <person name="Lombin L.H."/>
            <person name="Cattoli G."/>
        </authorList>
    </citation>
    <scope>NUCLEOTIDE SEQUENCE [LARGE SCALE GENOMIC DNA]</scope>
    <source>
        <strain evidence="17 18">A7P-90m</strain>
    </source>
</reference>
<evidence type="ECO:0000259" key="14">
    <source>
        <dbReference type="PROSITE" id="PS51085"/>
    </source>
</evidence>
<comment type="subcellular location">
    <subcellularLocation>
        <location evidence="2">Membrane</location>
    </subcellularLocation>
</comment>
<dbReference type="GO" id="GO:0051539">
    <property type="term" value="F:4 iron, 4 sulfur cluster binding"/>
    <property type="evidence" value="ECO:0007669"/>
    <property type="project" value="UniProtKB-KW"/>
</dbReference>
<evidence type="ECO:0000256" key="6">
    <source>
        <dbReference type="ARBA" id="ARBA00022723"/>
    </source>
</evidence>
<feature type="domain" description="4Fe-4S ferredoxin-type" evidence="15">
    <location>
        <begin position="140"/>
        <end position="168"/>
    </location>
</feature>
<dbReference type="PROSITE" id="PS00641">
    <property type="entry name" value="COMPLEX1_75K_1"/>
    <property type="match status" value="1"/>
</dbReference>
<dbReference type="PANTHER" id="PTHR11615">
    <property type="entry name" value="NITRATE, FORMATE, IRON DEHYDROGENASE"/>
    <property type="match status" value="1"/>
</dbReference>
<evidence type="ECO:0000256" key="8">
    <source>
        <dbReference type="ARBA" id="ARBA00022967"/>
    </source>
</evidence>
<dbReference type="FunFam" id="3.30.70.20:FF:000035">
    <property type="entry name" value="Iron hydrogenase 1"/>
    <property type="match status" value="1"/>
</dbReference>
<dbReference type="InterPro" id="IPR036010">
    <property type="entry name" value="2Fe-2S_ferredoxin-like_sf"/>
</dbReference>
<dbReference type="Pfam" id="PF02256">
    <property type="entry name" value="Fe_hyd_SSU"/>
    <property type="match status" value="1"/>
</dbReference>
<evidence type="ECO:0000256" key="3">
    <source>
        <dbReference type="ARBA" id="ARBA00005404"/>
    </source>
</evidence>
<evidence type="ECO:0000313" key="18">
    <source>
        <dbReference type="Proteomes" id="UP000199452"/>
    </source>
</evidence>
<dbReference type="InterPro" id="IPR054351">
    <property type="entry name" value="NADH_UbQ_OxRdtase_ferredoxin"/>
</dbReference>
<dbReference type="Pfam" id="PF02906">
    <property type="entry name" value="Fe_hyd_lg_C"/>
    <property type="match status" value="1"/>
</dbReference>
<dbReference type="EMBL" id="FMYP01000045">
    <property type="protein sequence ID" value="SDC70663.1"/>
    <property type="molecule type" value="Genomic_DNA"/>
</dbReference>
<comment type="similarity">
    <text evidence="3">Belongs to the complex I 75 kDa subunit family.</text>
</comment>
<evidence type="ECO:0000259" key="15">
    <source>
        <dbReference type="PROSITE" id="PS51379"/>
    </source>
</evidence>
<dbReference type="FunFam" id="3.10.20.740:FF:000004">
    <property type="entry name" value="NADH-quinone oxidoreductase"/>
    <property type="match status" value="1"/>
</dbReference>
<dbReference type="GO" id="GO:0042773">
    <property type="term" value="P:ATP synthesis coupled electron transport"/>
    <property type="evidence" value="ECO:0007669"/>
    <property type="project" value="InterPro"/>
</dbReference>
<dbReference type="InterPro" id="IPR013352">
    <property type="entry name" value="Fe_hydrogenase_subset"/>
</dbReference>
<gene>
    <name evidence="17" type="ORF">SAMN05216323_104524</name>
</gene>
<keyword evidence="8" id="KW-1278">Translocase</keyword>
<evidence type="ECO:0000256" key="10">
    <source>
        <dbReference type="ARBA" id="ARBA00023014"/>
    </source>
</evidence>
<dbReference type="InterPro" id="IPR017900">
    <property type="entry name" value="4Fe4S_Fe_S_CS"/>
</dbReference>
<dbReference type="InterPro" id="IPR000283">
    <property type="entry name" value="NADH_UbQ_OxRdtase_75kDa_su_CS"/>
</dbReference>